<evidence type="ECO:0000313" key="3">
    <source>
        <dbReference type="EMBL" id="SFU45246.1"/>
    </source>
</evidence>
<reference evidence="5" key="2">
    <citation type="submission" date="2016-10" db="EMBL/GenBank/DDBJ databases">
        <authorList>
            <person name="Varghese N."/>
            <person name="Submissions S."/>
        </authorList>
    </citation>
    <scope>NUCLEOTIDE SEQUENCE [LARGE SCALE GENOMIC DNA]</scope>
    <source>
        <strain evidence="5">LMG 15572</strain>
    </source>
</reference>
<gene>
    <name evidence="2" type="ORF">E7156_03055</name>
    <name evidence="4" type="ORF">NCTC13773_02132</name>
    <name evidence="3" type="ORF">SAMN05660328_10224</name>
</gene>
<feature type="transmembrane region" description="Helical" evidence="1">
    <location>
        <begin position="67"/>
        <end position="91"/>
    </location>
</feature>
<keyword evidence="1" id="KW-1133">Transmembrane helix</keyword>
<organism evidence="3 5">
    <name type="scientific">Streptococcus gallolyticus</name>
    <dbReference type="NCBI Taxonomy" id="315405"/>
    <lineage>
        <taxon>Bacteria</taxon>
        <taxon>Bacillati</taxon>
        <taxon>Bacillota</taxon>
        <taxon>Bacilli</taxon>
        <taxon>Lactobacillales</taxon>
        <taxon>Streptococcaceae</taxon>
        <taxon>Streptococcus</taxon>
    </lineage>
</organism>
<dbReference type="Proteomes" id="UP000700800">
    <property type="component" value="Unassembled WGS sequence"/>
</dbReference>
<dbReference type="AlphaFoldDB" id="A0A1I7GAH8"/>
<evidence type="ECO:0000313" key="5">
    <source>
        <dbReference type="Proteomes" id="UP000183629"/>
    </source>
</evidence>
<dbReference type="EMBL" id="FPBN01000002">
    <property type="protein sequence ID" value="SFU45246.1"/>
    <property type="molecule type" value="Genomic_DNA"/>
</dbReference>
<accession>A0A1I7GAH8</accession>
<evidence type="ECO:0000256" key="1">
    <source>
        <dbReference type="SAM" id="Phobius"/>
    </source>
</evidence>
<name>A0A1I7GAH8_9STRE</name>
<evidence type="ECO:0000313" key="4">
    <source>
        <dbReference type="EMBL" id="SQG80304.1"/>
    </source>
</evidence>
<dbReference type="EMBL" id="LS483409">
    <property type="protein sequence ID" value="SQG80304.1"/>
    <property type="molecule type" value="Genomic_DNA"/>
</dbReference>
<evidence type="ECO:0000313" key="2">
    <source>
        <dbReference type="EMBL" id="MBE6164287.1"/>
    </source>
</evidence>
<dbReference type="RefSeq" id="WP_009854892.1">
    <property type="nucleotide sequence ID" value="NZ_CP054015.1"/>
</dbReference>
<feature type="transmembrane region" description="Helical" evidence="1">
    <location>
        <begin position="6"/>
        <end position="25"/>
    </location>
</feature>
<proteinExistence type="predicted"/>
<keyword evidence="1" id="KW-0472">Membrane</keyword>
<evidence type="ECO:0000313" key="6">
    <source>
        <dbReference type="Proteomes" id="UP000249013"/>
    </source>
</evidence>
<protein>
    <submittedName>
        <fullName evidence="4">Membrane protein</fullName>
    </submittedName>
</protein>
<reference evidence="4 6" key="3">
    <citation type="submission" date="2018-06" db="EMBL/GenBank/DDBJ databases">
        <authorList>
            <consortium name="Pathogen Informatics"/>
            <person name="Doyle S."/>
        </authorList>
    </citation>
    <scope>NUCLEOTIDE SEQUENCE [LARGE SCALE GENOMIC DNA]</scope>
    <source>
        <strain evidence="4 6">NCTC13773</strain>
    </source>
</reference>
<sequence length="114" mass="13217">MLNVFMFLFMWLCEQGLIGLYFILGTGSLPTFGYIEPIYIVLYILATSAMTALYILPALICKTSVKIIIFILCFFTSFTGLGWILLMVWAVSSNNSQRRREHEEELLDILRDRY</sequence>
<keyword evidence="1" id="KW-0812">Transmembrane</keyword>
<dbReference type="Proteomes" id="UP000249013">
    <property type="component" value="Chromosome 1"/>
</dbReference>
<reference evidence="2" key="4">
    <citation type="submission" date="2019-04" db="EMBL/GenBank/DDBJ databases">
        <title>Evolution of Biomass-Degrading Anaerobic Consortia Revealed by Metagenomics.</title>
        <authorList>
            <person name="Peng X."/>
        </authorList>
    </citation>
    <scope>NUCLEOTIDE SEQUENCE</scope>
    <source>
        <strain evidence="2">SIG195</strain>
    </source>
</reference>
<dbReference type="GeneID" id="57920657"/>
<feature type="transmembrane region" description="Helical" evidence="1">
    <location>
        <begin position="37"/>
        <end position="55"/>
    </location>
</feature>
<dbReference type="Proteomes" id="UP000183629">
    <property type="component" value="Unassembled WGS sequence"/>
</dbReference>
<reference evidence="3" key="1">
    <citation type="submission" date="2016-10" db="EMBL/GenBank/DDBJ databases">
        <authorList>
            <person name="de Groot N.N."/>
        </authorList>
    </citation>
    <scope>NUCLEOTIDE SEQUENCE [LARGE SCALE GENOMIC DNA]</scope>
    <source>
        <strain evidence="3">LMG 15572</strain>
    </source>
</reference>
<dbReference type="EMBL" id="SVAF01000006">
    <property type="protein sequence ID" value="MBE6164287.1"/>
    <property type="molecule type" value="Genomic_DNA"/>
</dbReference>
<keyword evidence="5" id="KW-1185">Reference proteome</keyword>